<keyword evidence="2" id="KW-1185">Reference proteome</keyword>
<dbReference type="EMBL" id="KV419401">
    <property type="protein sequence ID" value="KZS95690.1"/>
    <property type="molecule type" value="Genomic_DNA"/>
</dbReference>
<organism evidence="1 2">
    <name type="scientific">Sistotremastrum niveocremeum HHB9708</name>
    <dbReference type="NCBI Taxonomy" id="1314777"/>
    <lineage>
        <taxon>Eukaryota</taxon>
        <taxon>Fungi</taxon>
        <taxon>Dikarya</taxon>
        <taxon>Basidiomycota</taxon>
        <taxon>Agaricomycotina</taxon>
        <taxon>Agaricomycetes</taxon>
        <taxon>Sistotremastrales</taxon>
        <taxon>Sistotremastraceae</taxon>
        <taxon>Sertulicium</taxon>
        <taxon>Sertulicium niveocremeum</taxon>
    </lineage>
</organism>
<name>A0A164X6W6_9AGAM</name>
<protein>
    <submittedName>
        <fullName evidence="1">Uncharacterized protein</fullName>
    </submittedName>
</protein>
<dbReference type="AlphaFoldDB" id="A0A164X6W6"/>
<proteinExistence type="predicted"/>
<evidence type="ECO:0000313" key="2">
    <source>
        <dbReference type="Proteomes" id="UP000076722"/>
    </source>
</evidence>
<sequence>MALPTGHTIKTVPVDRLYSLAARFVSVSVALTVEGAKPKSALHYAHGVGVTNVENLDVHTLPGDSWYIERGINRSFIKRARPGWTHVSCDLGQGMISSKVETVVLGGGDVMLHMASKDHQNLSNWIFRALTVAFPDEREEPAGPVIKHEQRVVLSHPIHQASFQNPFLLICAVRSFANREESLRLLNVKTKCGVLLRIAGLNSAAPLPTLTEAFLSKDGRKVVVITRDVDQETQNMVQIGNVADLPFNLSDLDVAESQDFDIKPSEVEWTERELKITHSYIIPQWSQDIIPKLPSSLSKGALQLYSFRFPQRFSRNPVHFGSVYLCDDSLLTFATHEAFRETHILDVTDSQLSRCMPIRWRKPGDVLAISVLDTRTKKLANYRLEVPETMTDIDEYEVFGLDPSRGRLWMRLKWDGSERKYFALQY</sequence>
<dbReference type="Proteomes" id="UP000076722">
    <property type="component" value="Unassembled WGS sequence"/>
</dbReference>
<evidence type="ECO:0000313" key="1">
    <source>
        <dbReference type="EMBL" id="KZS95690.1"/>
    </source>
</evidence>
<gene>
    <name evidence="1" type="ORF">SISNIDRAFT_464679</name>
</gene>
<accession>A0A164X6W6</accession>
<reference evidence="1 2" key="1">
    <citation type="journal article" date="2016" name="Mol. Biol. Evol.">
        <title>Comparative Genomics of Early-Diverging Mushroom-Forming Fungi Provides Insights into the Origins of Lignocellulose Decay Capabilities.</title>
        <authorList>
            <person name="Nagy L.G."/>
            <person name="Riley R."/>
            <person name="Tritt A."/>
            <person name="Adam C."/>
            <person name="Daum C."/>
            <person name="Floudas D."/>
            <person name="Sun H."/>
            <person name="Yadav J.S."/>
            <person name="Pangilinan J."/>
            <person name="Larsson K.H."/>
            <person name="Matsuura K."/>
            <person name="Barry K."/>
            <person name="Labutti K."/>
            <person name="Kuo R."/>
            <person name="Ohm R.A."/>
            <person name="Bhattacharya S.S."/>
            <person name="Shirouzu T."/>
            <person name="Yoshinaga Y."/>
            <person name="Martin F.M."/>
            <person name="Grigoriev I.V."/>
            <person name="Hibbett D.S."/>
        </authorList>
    </citation>
    <scope>NUCLEOTIDE SEQUENCE [LARGE SCALE GENOMIC DNA]</scope>
    <source>
        <strain evidence="1 2">HHB9708</strain>
    </source>
</reference>